<feature type="domain" description="DUF1707" evidence="1">
    <location>
        <begin position="6"/>
        <end position="58"/>
    </location>
</feature>
<dbReference type="PANTHER" id="PTHR40763">
    <property type="entry name" value="MEMBRANE PROTEIN-RELATED"/>
    <property type="match status" value="1"/>
</dbReference>
<sequence length="184" mass="20502">MSELQMRVSDEDRERTAQQLQHAFTEGRLTQPELEDRLELAFTAKTYGDLLELISDLPAAEPRVGELVELEPKNGNLKRSGDWAVPRRLRVSSKYGSVELDFSEAVITHPVVDVELDLAYGSAKIILPEGAVANVDGFHSDWGATKTSDVPSRPRPGALCLVISGRAKYGGLTVRYPRKRWFTH</sequence>
<evidence type="ECO:0000313" key="2">
    <source>
        <dbReference type="EMBL" id="GAA3667118.1"/>
    </source>
</evidence>
<comment type="caution">
    <text evidence="2">The sequence shown here is derived from an EMBL/GenBank/DDBJ whole genome shotgun (WGS) entry which is preliminary data.</text>
</comment>
<reference evidence="3" key="1">
    <citation type="journal article" date="2019" name="Int. J. Syst. Evol. Microbiol.">
        <title>The Global Catalogue of Microorganisms (GCM) 10K type strain sequencing project: providing services to taxonomists for standard genome sequencing and annotation.</title>
        <authorList>
            <consortium name="The Broad Institute Genomics Platform"/>
            <consortium name="The Broad Institute Genome Sequencing Center for Infectious Disease"/>
            <person name="Wu L."/>
            <person name="Ma J."/>
        </authorList>
    </citation>
    <scope>NUCLEOTIDE SEQUENCE [LARGE SCALE GENOMIC DNA]</scope>
    <source>
        <strain evidence="3">JCM 16904</strain>
    </source>
</reference>
<keyword evidence="3" id="KW-1185">Reference proteome</keyword>
<proteinExistence type="predicted"/>
<dbReference type="RefSeq" id="WP_344878037.1">
    <property type="nucleotide sequence ID" value="NZ_BAAAZP010000067.1"/>
</dbReference>
<organism evidence="2 3">
    <name type="scientific">Nonomuraea antimicrobica</name>
    <dbReference type="NCBI Taxonomy" id="561173"/>
    <lineage>
        <taxon>Bacteria</taxon>
        <taxon>Bacillati</taxon>
        <taxon>Actinomycetota</taxon>
        <taxon>Actinomycetes</taxon>
        <taxon>Streptosporangiales</taxon>
        <taxon>Streptosporangiaceae</taxon>
        <taxon>Nonomuraea</taxon>
    </lineage>
</organism>
<dbReference type="Proteomes" id="UP001500902">
    <property type="component" value="Unassembled WGS sequence"/>
</dbReference>
<protein>
    <submittedName>
        <fullName evidence="2">DUF1707 domain-containing protein</fullName>
    </submittedName>
</protein>
<dbReference type="InterPro" id="IPR012551">
    <property type="entry name" value="DUF1707_SHOCT-like"/>
</dbReference>
<evidence type="ECO:0000259" key="1">
    <source>
        <dbReference type="Pfam" id="PF08044"/>
    </source>
</evidence>
<evidence type="ECO:0000313" key="3">
    <source>
        <dbReference type="Proteomes" id="UP001500902"/>
    </source>
</evidence>
<dbReference type="EMBL" id="BAAAZP010000067">
    <property type="protein sequence ID" value="GAA3667118.1"/>
    <property type="molecule type" value="Genomic_DNA"/>
</dbReference>
<name>A0ABP7BS29_9ACTN</name>
<gene>
    <name evidence="2" type="ORF">GCM10022224_034030</name>
</gene>
<accession>A0ABP7BS29</accession>
<dbReference type="Pfam" id="PF08044">
    <property type="entry name" value="DUF1707"/>
    <property type="match status" value="1"/>
</dbReference>
<dbReference type="PANTHER" id="PTHR40763:SF5">
    <property type="entry name" value="MEMBRANE PROTEIN"/>
    <property type="match status" value="1"/>
</dbReference>